<proteinExistence type="predicted"/>
<evidence type="ECO:0000313" key="1">
    <source>
        <dbReference type="EMBL" id="MRX78281.1"/>
    </source>
</evidence>
<protein>
    <submittedName>
        <fullName evidence="1">Uncharacterized protein</fullName>
    </submittedName>
</protein>
<sequence length="170" mass="19648">MEGTENQISKDKNILIVLFEKKELHLDISYLIENFCGKVVNSLPEAPSTIGKRLYICGDLSDIKLDKIQTYIIREFSSNYNNLVNDDSIHVVELGEVPIIVNNAGVYFRSLFHGDYFYNIKTEHEFQELTESTKESKSFRKGIYLTEILKEETSENDEILHFRLLRCSSG</sequence>
<gene>
    <name evidence="1" type="ORF">GJU39_19545</name>
</gene>
<evidence type="ECO:0000313" key="2">
    <source>
        <dbReference type="Proteomes" id="UP000487757"/>
    </source>
</evidence>
<name>A0A7K0G3J5_9SPHI</name>
<dbReference type="Proteomes" id="UP000487757">
    <property type="component" value="Unassembled WGS sequence"/>
</dbReference>
<comment type="caution">
    <text evidence="1">The sequence shown here is derived from an EMBL/GenBank/DDBJ whole genome shotgun (WGS) entry which is preliminary data.</text>
</comment>
<dbReference type="AlphaFoldDB" id="A0A7K0G3J5"/>
<accession>A0A7K0G3J5</accession>
<dbReference type="RefSeq" id="WP_154282688.1">
    <property type="nucleotide sequence ID" value="NZ_JBHUJQ010000001.1"/>
</dbReference>
<reference evidence="1 2" key="1">
    <citation type="submission" date="2019-11" db="EMBL/GenBank/DDBJ databases">
        <title>Pedobacter petrophilus genome.</title>
        <authorList>
            <person name="Feldbauer M.J."/>
            <person name="Newman J.D."/>
        </authorList>
    </citation>
    <scope>NUCLEOTIDE SEQUENCE [LARGE SCALE GENOMIC DNA]</scope>
    <source>
        <strain evidence="1 2">LMG 29686</strain>
    </source>
</reference>
<keyword evidence="2" id="KW-1185">Reference proteome</keyword>
<organism evidence="1 2">
    <name type="scientific">Pedobacter petrophilus</name>
    <dbReference type="NCBI Taxonomy" id="1908241"/>
    <lineage>
        <taxon>Bacteria</taxon>
        <taxon>Pseudomonadati</taxon>
        <taxon>Bacteroidota</taxon>
        <taxon>Sphingobacteriia</taxon>
        <taxon>Sphingobacteriales</taxon>
        <taxon>Sphingobacteriaceae</taxon>
        <taxon>Pedobacter</taxon>
    </lineage>
</organism>
<dbReference type="OrthoDB" id="581018at2"/>
<dbReference type="EMBL" id="WKKH01000046">
    <property type="protein sequence ID" value="MRX78281.1"/>
    <property type="molecule type" value="Genomic_DNA"/>
</dbReference>